<comment type="caution">
    <text evidence="1">The sequence shown here is derived from an EMBL/GenBank/DDBJ whole genome shotgun (WGS) entry which is preliminary data.</text>
</comment>
<sequence>MNYDAVDGGRWCFFQCPSCCCSDESSCMERGESGQGIVIPMLLLLEDESDQLDQLVGISLHKVLESSYYPSRYFSPDDIQSKLWGSGQTVLLLLVRSHTVPNPKESHKISILILRECSALK</sequence>
<protein>
    <submittedName>
        <fullName evidence="1">Uncharacterized protein</fullName>
    </submittedName>
</protein>
<dbReference type="Proteomes" id="UP001054837">
    <property type="component" value="Unassembled WGS sequence"/>
</dbReference>
<evidence type="ECO:0000313" key="1">
    <source>
        <dbReference type="EMBL" id="GIY28044.1"/>
    </source>
</evidence>
<reference evidence="1 2" key="1">
    <citation type="submission" date="2021-06" db="EMBL/GenBank/DDBJ databases">
        <title>Caerostris darwini draft genome.</title>
        <authorList>
            <person name="Kono N."/>
            <person name="Arakawa K."/>
        </authorList>
    </citation>
    <scope>NUCLEOTIDE SEQUENCE [LARGE SCALE GENOMIC DNA]</scope>
</reference>
<organism evidence="1 2">
    <name type="scientific">Caerostris darwini</name>
    <dbReference type="NCBI Taxonomy" id="1538125"/>
    <lineage>
        <taxon>Eukaryota</taxon>
        <taxon>Metazoa</taxon>
        <taxon>Ecdysozoa</taxon>
        <taxon>Arthropoda</taxon>
        <taxon>Chelicerata</taxon>
        <taxon>Arachnida</taxon>
        <taxon>Araneae</taxon>
        <taxon>Araneomorphae</taxon>
        <taxon>Entelegynae</taxon>
        <taxon>Araneoidea</taxon>
        <taxon>Araneidae</taxon>
        <taxon>Caerostris</taxon>
    </lineage>
</organism>
<dbReference type="EMBL" id="BPLQ01007128">
    <property type="protein sequence ID" value="GIY28044.1"/>
    <property type="molecule type" value="Genomic_DNA"/>
</dbReference>
<gene>
    <name evidence="1" type="ORF">CDAR_236801</name>
</gene>
<dbReference type="AlphaFoldDB" id="A0AAV4S508"/>
<evidence type="ECO:0000313" key="2">
    <source>
        <dbReference type="Proteomes" id="UP001054837"/>
    </source>
</evidence>
<keyword evidence="2" id="KW-1185">Reference proteome</keyword>
<name>A0AAV4S508_9ARAC</name>
<accession>A0AAV4S508</accession>
<proteinExistence type="predicted"/>